<sequence length="70" mass="7942">RGWVDRHNVTHAAVNDSLFVLKDKEPSVLADARMLLKTPRQCPIRQLSKGEYVHFGLKTGLIKSPNVYLL</sequence>
<dbReference type="VEuPathDB" id="VectorBase:ISCW003449"/>
<evidence type="ECO:0000313" key="2">
    <source>
        <dbReference type="Proteomes" id="UP000001555"/>
    </source>
</evidence>
<reference evidence="1" key="2">
    <citation type="submission" date="2020-05" db="UniProtKB">
        <authorList>
            <consortium name="EnsemblMetazoa"/>
        </authorList>
    </citation>
    <scope>IDENTIFICATION</scope>
    <source>
        <strain evidence="1">wikel</strain>
    </source>
</reference>
<organism evidence="1 2">
    <name type="scientific">Ixodes scapularis</name>
    <name type="common">Black-legged tick</name>
    <name type="synonym">Deer tick</name>
    <dbReference type="NCBI Taxonomy" id="6945"/>
    <lineage>
        <taxon>Eukaryota</taxon>
        <taxon>Metazoa</taxon>
        <taxon>Ecdysozoa</taxon>
        <taxon>Arthropoda</taxon>
        <taxon>Chelicerata</taxon>
        <taxon>Arachnida</taxon>
        <taxon>Acari</taxon>
        <taxon>Parasitiformes</taxon>
        <taxon>Ixodida</taxon>
        <taxon>Ixodoidea</taxon>
        <taxon>Ixodidae</taxon>
        <taxon>Ixodinae</taxon>
        <taxon>Ixodes</taxon>
    </lineage>
</organism>
<dbReference type="EMBL" id="ABJB010246511">
    <property type="status" value="NOT_ANNOTATED_CDS"/>
    <property type="molecule type" value="Genomic_DNA"/>
</dbReference>
<name>A0A1S4KRV0_IXOSC</name>
<proteinExistence type="predicted"/>
<reference evidence="2" key="1">
    <citation type="submission" date="2008-03" db="EMBL/GenBank/DDBJ databases">
        <title>Annotation of Ixodes scapularis.</title>
        <authorList>
            <consortium name="Ixodes scapularis Genome Project Consortium"/>
            <person name="Caler E."/>
            <person name="Hannick L.I."/>
            <person name="Bidwell S."/>
            <person name="Joardar V."/>
            <person name="Thiagarajan M."/>
            <person name="Amedeo P."/>
            <person name="Galinsky K.J."/>
            <person name="Schobel S."/>
            <person name="Inman J."/>
            <person name="Hostetler J."/>
            <person name="Miller J."/>
            <person name="Hammond M."/>
            <person name="Megy K."/>
            <person name="Lawson D."/>
            <person name="Kodira C."/>
            <person name="Sutton G."/>
            <person name="Meyer J."/>
            <person name="Hill C.A."/>
            <person name="Birren B."/>
            <person name="Nene V."/>
            <person name="Collins F."/>
            <person name="Alarcon-Chaidez F."/>
            <person name="Wikel S."/>
            <person name="Strausberg R."/>
        </authorList>
    </citation>
    <scope>NUCLEOTIDE SEQUENCE [LARGE SCALE GENOMIC DNA]</scope>
    <source>
        <strain evidence="2">Wikel</strain>
    </source>
</reference>
<accession>A0A1S4KRV0</accession>
<dbReference type="InParanoid" id="A0A1S4KRV0"/>
<dbReference type="Proteomes" id="UP000001555">
    <property type="component" value="Unassembled WGS sequence"/>
</dbReference>
<dbReference type="AlphaFoldDB" id="A0A1S4KRV0"/>
<keyword evidence="2" id="KW-1185">Reference proteome</keyword>
<protein>
    <submittedName>
        <fullName evidence="1">Uncharacterized protein</fullName>
    </submittedName>
</protein>
<dbReference type="VEuPathDB" id="VectorBase:ISCI003449"/>
<evidence type="ECO:0000313" key="1">
    <source>
        <dbReference type="EnsemblMetazoa" id="ISCW003449-PA"/>
    </source>
</evidence>
<dbReference type="EnsemblMetazoa" id="ISCW003449-RA">
    <property type="protein sequence ID" value="ISCW003449-PA"/>
    <property type="gene ID" value="ISCW003449"/>
</dbReference>